<evidence type="ECO:0000256" key="1">
    <source>
        <dbReference type="ARBA" id="ARBA00023015"/>
    </source>
</evidence>
<dbReference type="OrthoDB" id="9808843at2"/>
<comment type="caution">
    <text evidence="6">The sequence shown here is derived from an EMBL/GenBank/DDBJ whole genome shotgun (WGS) entry which is preliminary data.</text>
</comment>
<dbReference type="PROSITE" id="PS50043">
    <property type="entry name" value="HTH_LUXR_2"/>
    <property type="match status" value="1"/>
</dbReference>
<feature type="transmembrane region" description="Helical" evidence="4">
    <location>
        <begin position="282"/>
        <end position="301"/>
    </location>
</feature>
<dbReference type="Gene3D" id="1.10.10.10">
    <property type="entry name" value="Winged helix-like DNA-binding domain superfamily/Winged helix DNA-binding domain"/>
    <property type="match status" value="1"/>
</dbReference>
<evidence type="ECO:0000313" key="7">
    <source>
        <dbReference type="Proteomes" id="UP000468668"/>
    </source>
</evidence>
<feature type="transmembrane region" description="Helical" evidence="4">
    <location>
        <begin position="25"/>
        <end position="44"/>
    </location>
</feature>
<dbReference type="AlphaFoldDB" id="A0A6N6NRJ0"/>
<dbReference type="CDD" id="cd06170">
    <property type="entry name" value="LuxR_C_like"/>
    <property type="match status" value="1"/>
</dbReference>
<dbReference type="InterPro" id="IPR036388">
    <property type="entry name" value="WH-like_DNA-bd_sf"/>
</dbReference>
<feature type="transmembrane region" description="Helical" evidence="4">
    <location>
        <begin position="155"/>
        <end position="174"/>
    </location>
</feature>
<dbReference type="InterPro" id="IPR016032">
    <property type="entry name" value="Sig_transdc_resp-reg_C-effctor"/>
</dbReference>
<proteinExistence type="predicted"/>
<feature type="transmembrane region" description="Helical" evidence="4">
    <location>
        <begin position="307"/>
        <end position="328"/>
    </location>
</feature>
<accession>A0A6N6NRJ0</accession>
<keyword evidence="1" id="KW-0805">Transcription regulation</keyword>
<dbReference type="Pfam" id="PF00196">
    <property type="entry name" value="GerE"/>
    <property type="match status" value="1"/>
</dbReference>
<dbReference type="Proteomes" id="UP000468668">
    <property type="component" value="Unassembled WGS sequence"/>
</dbReference>
<reference evidence="6 7" key="1">
    <citation type="submission" date="2019-09" db="EMBL/GenBank/DDBJ databases">
        <title>Whole genome shotgun sequencing (WGS) of Ellagibacter isourolithinifaciens DSM 104140(T) and Adlercreutzia muris DSM 29508(T).</title>
        <authorList>
            <person name="Stoll D.A."/>
            <person name="Danylec N."/>
            <person name="Huch M."/>
        </authorList>
    </citation>
    <scope>NUCLEOTIDE SEQUENCE [LARGE SCALE GENOMIC DNA]</scope>
    <source>
        <strain evidence="6 7">DSM 104140</strain>
    </source>
</reference>
<feature type="transmembrane region" description="Helical" evidence="4">
    <location>
        <begin position="222"/>
        <end position="242"/>
    </location>
</feature>
<keyword evidence="3" id="KW-0804">Transcription</keyword>
<feature type="transmembrane region" description="Helical" evidence="4">
    <location>
        <begin position="64"/>
        <end position="85"/>
    </location>
</feature>
<dbReference type="GO" id="GO:0006355">
    <property type="term" value="P:regulation of DNA-templated transcription"/>
    <property type="evidence" value="ECO:0007669"/>
    <property type="project" value="InterPro"/>
</dbReference>
<dbReference type="PANTHER" id="PTHR44688">
    <property type="entry name" value="DNA-BINDING TRANSCRIPTIONAL ACTIVATOR DEVR_DOSR"/>
    <property type="match status" value="1"/>
</dbReference>
<feature type="transmembrane region" description="Helical" evidence="4">
    <location>
        <begin position="248"/>
        <end position="270"/>
    </location>
</feature>
<keyword evidence="2" id="KW-0238">DNA-binding</keyword>
<feature type="transmembrane region" description="Helical" evidence="4">
    <location>
        <begin position="348"/>
        <end position="368"/>
    </location>
</feature>
<keyword evidence="4" id="KW-0812">Transmembrane</keyword>
<keyword evidence="4" id="KW-0472">Membrane</keyword>
<dbReference type="PANTHER" id="PTHR44688:SF16">
    <property type="entry name" value="DNA-BINDING TRANSCRIPTIONAL ACTIVATOR DEVR_DOSR"/>
    <property type="match status" value="1"/>
</dbReference>
<organism evidence="6 7">
    <name type="scientific">Ellagibacter isourolithinifaciens</name>
    <dbReference type="NCBI Taxonomy" id="2137581"/>
    <lineage>
        <taxon>Bacteria</taxon>
        <taxon>Bacillati</taxon>
        <taxon>Actinomycetota</taxon>
        <taxon>Coriobacteriia</taxon>
        <taxon>Eggerthellales</taxon>
        <taxon>Eggerthellaceae</taxon>
        <taxon>Ellagibacter</taxon>
    </lineage>
</organism>
<dbReference type="SMART" id="SM00421">
    <property type="entry name" value="HTH_LUXR"/>
    <property type="match status" value="1"/>
</dbReference>
<dbReference type="EMBL" id="WAJR01000010">
    <property type="protein sequence ID" value="KAB1640630.1"/>
    <property type="molecule type" value="Genomic_DNA"/>
</dbReference>
<feature type="transmembrane region" description="Helical" evidence="4">
    <location>
        <begin position="180"/>
        <end position="201"/>
    </location>
</feature>
<dbReference type="SUPFAM" id="SSF46894">
    <property type="entry name" value="C-terminal effector domain of the bipartite response regulators"/>
    <property type="match status" value="1"/>
</dbReference>
<keyword evidence="4" id="KW-1133">Transmembrane helix</keyword>
<dbReference type="GO" id="GO:0003677">
    <property type="term" value="F:DNA binding"/>
    <property type="evidence" value="ECO:0007669"/>
    <property type="project" value="UniProtKB-KW"/>
</dbReference>
<sequence>MFRGRGMESVEGEDASSEGATRRQAGVASLFAVAVAGFSCLIGWELSAVFSPSLPLLSFCDIQTAIFIRCISVLTLAFAFGFFAVKADLFFKNRDRLAVAALIVSFLPMICACAYTATGALPIIVLEISWALLGISQAILATYWCVIFSLMESSFTMRVVVSGGVGGTFLFVIVNAAGELWVSMLELCLILFISVLSAAMIARSIPKSSIPNVQDFRRVPDLSAPAFFSVASCGAVYGLMSIEVCYQGFMAALVGGASGIFGVALAVVWCVLGSRVDIDVGVVQRIALPLLVVSLLMMPLFEGPLRVIWACVALATLAHNQMFTWFSVSIENYEFRLHPVRRFALRQIPSWVGFFIGCLLAYAAAFVFRLESESLYLFTCVFVVVIVVAFSVYGGDESKTKRRLDSLINVAAQKAIEAVSKPEEVEVIPSASTCDGGEPFYSEGFQDRCEEVSRKYSLTPRETEVFALLAKGRNAEYIAGQLMVTPATIKSHIYHIYQKLGVNSQQRLMDLVDEGKR</sequence>
<gene>
    <name evidence="6" type="ORF">F8C90_05535</name>
</gene>
<dbReference type="PRINTS" id="PR00038">
    <property type="entry name" value="HTHLUXR"/>
</dbReference>
<protein>
    <submittedName>
        <fullName evidence="6">Helix-turn-helix transcriptional regulator</fullName>
    </submittedName>
</protein>
<feature type="domain" description="HTH luxR-type" evidence="5">
    <location>
        <begin position="451"/>
        <end position="517"/>
    </location>
</feature>
<feature type="transmembrane region" description="Helical" evidence="4">
    <location>
        <begin position="374"/>
        <end position="393"/>
    </location>
</feature>
<dbReference type="PROSITE" id="PS00622">
    <property type="entry name" value="HTH_LUXR_1"/>
    <property type="match status" value="1"/>
</dbReference>
<feature type="transmembrane region" description="Helical" evidence="4">
    <location>
        <begin position="97"/>
        <end position="117"/>
    </location>
</feature>
<evidence type="ECO:0000256" key="2">
    <source>
        <dbReference type="ARBA" id="ARBA00023125"/>
    </source>
</evidence>
<dbReference type="InterPro" id="IPR000792">
    <property type="entry name" value="Tscrpt_reg_LuxR_C"/>
</dbReference>
<name>A0A6N6NRJ0_9ACTN</name>
<evidence type="ECO:0000256" key="3">
    <source>
        <dbReference type="ARBA" id="ARBA00023163"/>
    </source>
</evidence>
<keyword evidence="7" id="KW-1185">Reference proteome</keyword>
<feature type="transmembrane region" description="Helical" evidence="4">
    <location>
        <begin position="123"/>
        <end position="148"/>
    </location>
</feature>
<evidence type="ECO:0000313" key="6">
    <source>
        <dbReference type="EMBL" id="KAB1640630.1"/>
    </source>
</evidence>
<evidence type="ECO:0000259" key="5">
    <source>
        <dbReference type="PROSITE" id="PS50043"/>
    </source>
</evidence>
<evidence type="ECO:0000256" key="4">
    <source>
        <dbReference type="SAM" id="Phobius"/>
    </source>
</evidence>